<gene>
    <name evidence="9" type="ORF">DYBT9623_00193</name>
</gene>
<feature type="domain" description="Secretion system C-terminal sorting" evidence="8">
    <location>
        <begin position="1709"/>
        <end position="1784"/>
    </location>
</feature>
<evidence type="ECO:0008006" key="11">
    <source>
        <dbReference type="Google" id="ProtNLM"/>
    </source>
</evidence>
<dbReference type="Gene3D" id="3.40.50.200">
    <property type="entry name" value="Peptidase S8/S53 domain"/>
    <property type="match status" value="1"/>
</dbReference>
<evidence type="ECO:0000313" key="10">
    <source>
        <dbReference type="Proteomes" id="UP000679725"/>
    </source>
</evidence>
<dbReference type="NCBIfam" id="TIGR04183">
    <property type="entry name" value="Por_Secre_tail"/>
    <property type="match status" value="1"/>
</dbReference>
<dbReference type="Proteomes" id="UP000679725">
    <property type="component" value="Unassembled WGS sequence"/>
</dbReference>
<keyword evidence="2 5" id="KW-0645">Protease</keyword>
<dbReference type="Pfam" id="PF18962">
    <property type="entry name" value="Por_Secre_tail"/>
    <property type="match status" value="1"/>
</dbReference>
<dbReference type="PROSITE" id="PS51892">
    <property type="entry name" value="SUBTILASE"/>
    <property type="match status" value="1"/>
</dbReference>
<dbReference type="InterPro" id="IPR015500">
    <property type="entry name" value="Peptidase_S8_subtilisin-rel"/>
</dbReference>
<sequence>MRLSKFYCLLWLFQSILCFQALFAQNNEKLYLRNGIMVSPPPLSQFNRGENARKAASAPLGRVVIIQFDDIPARSVVQQLKGAGIELLEYIPDNAYTTVIKQDPDLELMRSLHVRSMIELAPGSKIDPLLLRDQLPAHMTSVAGKMDVRISYPRLLSTSEVKSDLEKNGFEIISVQSSAYQILEIRLNKNRLQELAALTWVQYIEPIPAPAEPLNDKSISASRANMLSAGLPSGHKLDGGGVVIGIGDYGDLKSHADFNGRILAYTNSDGWHGLHVTGTAAGGGIINEKFKGYAPGAGIVLQPNTEIWRLAPSLTRDFGMVLTSNSYGSGNCNNFGLYSTDAYMLDRQASDLPHLLHTFAVGNSGASSCQYYAPGFGNVHGDYPSAKNVISVGRTDLPGTLVALPSSKGPTYDGRIKPELIAAGAGISSTIPVNKYDAASGTSMSAPAVTGGAALLYQRYRQLHGQQNPKNALIKAVLCNGATDKGLAGPDFSHGFGVMNLLRSVTMLEKQSHFSGTIAHKGTNEFQIQIPAGTALVKVMLYWNDPAASTLADGSTLVNNLDLKVLRPGGSEVLPLVPNPAKADLPAVQGVDAVNNIEQVTLANPAAGTYKLKVAGTRIPSESQEYFVVYDIIPQSAILTNPVGSERLSKGDVIDISWDSYGHPSSTFAISYSVNNGASWSVINAAVPAGTNQVRWTVPDATTTTAKVRLVQNETGIVRESGQFSIMAVPVISLAPVQCDGYAAVQWNAVNGATDYEVMWLKGKEMQSVKITTERTHLFSSLSPDSTYYFSVRPRINGIAGRRAVAISRKPDNGTCAGNISNGDMRITSIVSPLRSGRVATSSSLSAAEPVTIDIRNLDDQPRKQPVEIGYSIGGADAPIHWETIKSDIPGLGDLRYTFDKKADLHNPGTYIFNFFIKADGDPVQVNNTKTIVLRQLPNPAVTLPYLENFESFPAQTFYTDTTGLGNSSGYDFFTSSSRGRLRTYMTSPPAYSGSKALILDAESWTNTEYLTGVTGTFNLANLNAGTEEINLSFRIRHLASFYGDSDYIGIQVRGKDTDPWIPVYNHNENQYFPVERGYKLVTVAVSDLLSRNGQQFSSSFQVKWEDYLSRPAEFYSLAIDDIRIYKTTTDIALVRVEPASLPVCNDQWNQEMLVQVRNLGKEDSYKIPLDVTINNSDVYSVEIPVVRAGRDTLYSVPVYSALQNMGDYQIRAEVKKLYDINTANNVAEVTINTPALVSTFPYLENFENGQGGWQTSGASSAWQFGRPNSSKVKGAASGQNAWKTNLTGPYQNDGFSYLYSPCLDIRGRGTMMLSFSFSLDLDPCEAGSCDVAYVEYSTGYGWMRLDGSSMSVNGYNATHENLRVWNVQDYTRWHVSTTLMLPSNSWEYTRLRFVLKGNSSATREGIAIDDIHIYQLNENRILEEFSNGESATQNLAGNDWLPIKLNGGMVAAIKPNDQDLGQVTVTPYRNSSQAPAIRKEHYLSRSYKINASNKNYPEPVDVRLYFTDQEAESIIQAPANTGISKPASAYDLTLTKYSGTGEDGSLANNAASVWSYYPKDKIRIVPFMQGYYAEFKTKDFSEFWFAKNYIGIGTPLPVTIVSFTAKHQVTGAEKQESALLEWQTADEKNFSHFEVEVAADKASLEQMTFTKLGEVPGNSDAFRYSYRDSHPVMTGTRYYRLKLVDTDGTFQYSPIRTVNFNMKKEWEVFPNPVKDKVTLKLEGIAGQPVKCSIYDVKGRVVTMNDFLADGTSQTKTINLESSTFKPGIYLLKVISGDREQIFKMVKE</sequence>
<dbReference type="InterPro" id="IPR036116">
    <property type="entry name" value="FN3_sf"/>
</dbReference>
<accession>A0ABM8UIZ4</accession>
<feature type="active site" description="Charge relay system" evidence="5">
    <location>
        <position position="443"/>
    </location>
</feature>
<dbReference type="SUPFAM" id="SSF49785">
    <property type="entry name" value="Galactose-binding domain-like"/>
    <property type="match status" value="1"/>
</dbReference>
<keyword evidence="4 5" id="KW-0720">Serine protease</keyword>
<keyword evidence="10" id="KW-1185">Reference proteome</keyword>
<dbReference type="Gene3D" id="2.60.120.260">
    <property type="entry name" value="Galactose-binding domain-like"/>
    <property type="match status" value="1"/>
</dbReference>
<evidence type="ECO:0000256" key="2">
    <source>
        <dbReference type="ARBA" id="ARBA00022670"/>
    </source>
</evidence>
<evidence type="ECO:0000256" key="6">
    <source>
        <dbReference type="SAM" id="SignalP"/>
    </source>
</evidence>
<dbReference type="InterPro" id="IPR034058">
    <property type="entry name" value="TagA/B/C/D_pept_dom"/>
</dbReference>
<dbReference type="PANTHER" id="PTHR43399:SF4">
    <property type="entry name" value="CELL WALL-ASSOCIATED PROTEASE"/>
    <property type="match status" value="1"/>
</dbReference>
<dbReference type="CDD" id="cd04842">
    <property type="entry name" value="Peptidases_S8_Kp43_protease"/>
    <property type="match status" value="1"/>
</dbReference>
<dbReference type="InterPro" id="IPR023828">
    <property type="entry name" value="Peptidase_S8_Ser-AS"/>
</dbReference>
<dbReference type="PRINTS" id="PR00723">
    <property type="entry name" value="SUBTILISIN"/>
</dbReference>
<proteinExistence type="inferred from homology"/>
<feature type="signal peptide" evidence="6">
    <location>
        <begin position="1"/>
        <end position="24"/>
    </location>
</feature>
<protein>
    <recommendedName>
        <fullName evidence="11">Peptidase S8 and S53 subtilisin kexin sedolisin</fullName>
    </recommendedName>
</protein>
<dbReference type="InterPro" id="IPR051048">
    <property type="entry name" value="Peptidase_S8/S53_subtilisin"/>
</dbReference>
<dbReference type="InterPro" id="IPR008979">
    <property type="entry name" value="Galactose-bd-like_sf"/>
</dbReference>
<comment type="caution">
    <text evidence="9">The sequence shown here is derived from an EMBL/GenBank/DDBJ whole genome shotgun (WGS) entry which is preliminary data.</text>
</comment>
<evidence type="ECO:0000256" key="1">
    <source>
        <dbReference type="ARBA" id="ARBA00011073"/>
    </source>
</evidence>
<reference evidence="9 10" key="1">
    <citation type="submission" date="2021-04" db="EMBL/GenBank/DDBJ databases">
        <authorList>
            <person name="Rodrigo-Torres L."/>
            <person name="Arahal R. D."/>
            <person name="Lucena T."/>
        </authorList>
    </citation>
    <scope>NUCLEOTIDE SEQUENCE [LARGE SCALE GENOMIC DNA]</scope>
    <source>
        <strain evidence="9 10">CECT 9623</strain>
    </source>
</reference>
<dbReference type="InterPro" id="IPR026444">
    <property type="entry name" value="Secre_tail"/>
</dbReference>
<dbReference type="PANTHER" id="PTHR43399">
    <property type="entry name" value="SUBTILISIN-RELATED"/>
    <property type="match status" value="1"/>
</dbReference>
<name>A0ABM8UIZ4_9BACT</name>
<dbReference type="InterPro" id="IPR000209">
    <property type="entry name" value="Peptidase_S8/S53_dom"/>
</dbReference>
<evidence type="ECO:0000256" key="3">
    <source>
        <dbReference type="ARBA" id="ARBA00022801"/>
    </source>
</evidence>
<organism evidence="9 10">
    <name type="scientific">Dyadobacter linearis</name>
    <dbReference type="NCBI Taxonomy" id="2823330"/>
    <lineage>
        <taxon>Bacteria</taxon>
        <taxon>Pseudomonadati</taxon>
        <taxon>Bacteroidota</taxon>
        <taxon>Cytophagia</taxon>
        <taxon>Cytophagales</taxon>
        <taxon>Spirosomataceae</taxon>
        <taxon>Dyadobacter</taxon>
    </lineage>
</organism>
<dbReference type="Pfam" id="PF00082">
    <property type="entry name" value="Peptidase_S8"/>
    <property type="match status" value="1"/>
</dbReference>
<keyword evidence="3 5" id="KW-0378">Hydrolase</keyword>
<evidence type="ECO:0000259" key="8">
    <source>
        <dbReference type="Pfam" id="PF18962"/>
    </source>
</evidence>
<evidence type="ECO:0000256" key="5">
    <source>
        <dbReference type="PROSITE-ProRule" id="PRU01240"/>
    </source>
</evidence>
<dbReference type="EMBL" id="CAJRAU010000001">
    <property type="protein sequence ID" value="CAG5067472.1"/>
    <property type="molecule type" value="Genomic_DNA"/>
</dbReference>
<dbReference type="InterPro" id="IPR036852">
    <property type="entry name" value="Peptidase_S8/S53_dom_sf"/>
</dbReference>
<feature type="domain" description="Peptidase S8/S53" evidence="7">
    <location>
        <begin position="239"/>
        <end position="497"/>
    </location>
</feature>
<dbReference type="PROSITE" id="PS00138">
    <property type="entry name" value="SUBTILASE_SER"/>
    <property type="match status" value="1"/>
</dbReference>
<dbReference type="Gene3D" id="2.60.120.380">
    <property type="match status" value="1"/>
</dbReference>
<dbReference type="SUPFAM" id="SSF49265">
    <property type="entry name" value="Fibronectin type III"/>
    <property type="match status" value="1"/>
</dbReference>
<evidence type="ECO:0000259" key="7">
    <source>
        <dbReference type="Pfam" id="PF00082"/>
    </source>
</evidence>
<evidence type="ECO:0000313" key="9">
    <source>
        <dbReference type="EMBL" id="CAG5067472.1"/>
    </source>
</evidence>
<feature type="active site" description="Charge relay system" evidence="5">
    <location>
        <position position="272"/>
    </location>
</feature>
<feature type="chain" id="PRO_5046653017" description="Peptidase S8 and S53 subtilisin kexin sedolisin" evidence="6">
    <location>
        <begin position="25"/>
        <end position="1788"/>
    </location>
</feature>
<keyword evidence="6" id="KW-0732">Signal</keyword>
<evidence type="ECO:0000256" key="4">
    <source>
        <dbReference type="ARBA" id="ARBA00022825"/>
    </source>
</evidence>
<feature type="active site" description="Charge relay system" evidence="5">
    <location>
        <position position="248"/>
    </location>
</feature>
<dbReference type="SUPFAM" id="SSF52743">
    <property type="entry name" value="Subtilisin-like"/>
    <property type="match status" value="1"/>
</dbReference>
<comment type="similarity">
    <text evidence="1 5">Belongs to the peptidase S8 family.</text>
</comment>